<evidence type="ECO:0000313" key="1">
    <source>
        <dbReference type="EMBL" id="AEM74001.1"/>
    </source>
</evidence>
<sequence length="142" mass="17041">MLKIIVVIIIIWFIIKAFKKDVSSDRTYESKNFDFDFNDRTYGWKNFNSNEIIIDGIRIPTMKRKYSLMELIYLILKANPGQKLHINKAINLLYYTPAIREMTDIKGTDKPADSLIWCYKKYCEDQGKYPVYFDESYFYLRE</sequence>
<dbReference type="EMBL" id="CP003001">
    <property type="protein sequence ID" value="AEM74001.1"/>
    <property type="molecule type" value="Genomic_DNA"/>
</dbReference>
<dbReference type="KEGG" id="clc:Calla_1382"/>
<proteinExistence type="predicted"/>
<reference evidence="1 2" key="1">
    <citation type="submission" date="2011-08" db="EMBL/GenBank/DDBJ databases">
        <title>Complete sequence of Caldicellulosiruptor lactoaceticus 6A.</title>
        <authorList>
            <consortium name="US DOE Joint Genome Institute"/>
            <person name="Lucas S."/>
            <person name="Han J."/>
            <person name="Lapidus A."/>
            <person name="Cheng J.-F."/>
            <person name="Goodwin L."/>
            <person name="Pitluck S."/>
            <person name="Peters L."/>
            <person name="Davenport K."/>
            <person name="Detter J.C."/>
            <person name="Han C."/>
            <person name="Tapia R."/>
            <person name="Land M."/>
            <person name="Hauser L."/>
            <person name="Kyrpides N."/>
            <person name="Ivanova N."/>
            <person name="Ovchinnikova G."/>
            <person name="Pagani I."/>
            <person name="Blumer-Schuette S.E."/>
            <person name="Kelly R.M."/>
            <person name="Woyke T."/>
        </authorList>
    </citation>
    <scope>NUCLEOTIDE SEQUENCE [LARGE SCALE GENOMIC DNA]</scope>
    <source>
        <strain evidence="1 2">6A</strain>
    </source>
</reference>
<organism evidence="1 2">
    <name type="scientific">Caldicellulosiruptor acetigenus 6A</name>
    <dbReference type="NCBI Taxonomy" id="632516"/>
    <lineage>
        <taxon>Bacteria</taxon>
        <taxon>Bacillati</taxon>
        <taxon>Bacillota</taxon>
        <taxon>Bacillota incertae sedis</taxon>
        <taxon>Caldicellulosiruptorales</taxon>
        <taxon>Caldicellulosiruptoraceae</taxon>
        <taxon>Caldicellulosiruptor</taxon>
    </lineage>
</organism>
<gene>
    <name evidence="1" type="ORF">Calla_1382</name>
</gene>
<accession>G2PYF1</accession>
<dbReference type="HOGENOM" id="CLU_1812212_0_0_9"/>
<evidence type="ECO:0000313" key="2">
    <source>
        <dbReference type="Proteomes" id="UP000009257"/>
    </source>
</evidence>
<name>G2PYF1_9FIRM</name>
<dbReference type="RefSeq" id="WP_014042685.1">
    <property type="nucleotide sequence ID" value="NC_015949.1"/>
</dbReference>
<dbReference type="AlphaFoldDB" id="G2PYF1"/>
<dbReference type="Proteomes" id="UP000009257">
    <property type="component" value="Chromosome"/>
</dbReference>
<protein>
    <submittedName>
        <fullName evidence="1">Uncharacterized protein</fullName>
    </submittedName>
</protein>